<proteinExistence type="predicted"/>
<dbReference type="AlphaFoldDB" id="A0AAV4EI19"/>
<evidence type="ECO:0000313" key="3">
    <source>
        <dbReference type="EMBL" id="GFR60613.1"/>
    </source>
</evidence>
<protein>
    <submittedName>
        <fullName evidence="3">cAMP-dependent protein kinase regulatory subunit</fullName>
    </submittedName>
</protein>
<dbReference type="Gene3D" id="2.60.120.10">
    <property type="entry name" value="Jelly Rolls"/>
    <property type="match status" value="1"/>
</dbReference>
<dbReference type="CDD" id="cd00038">
    <property type="entry name" value="CAP_ED"/>
    <property type="match status" value="1"/>
</dbReference>
<feature type="domain" description="Cyclic nucleotide-binding" evidence="2">
    <location>
        <begin position="1"/>
        <end position="118"/>
    </location>
</feature>
<dbReference type="SMART" id="SM00100">
    <property type="entry name" value="cNMP"/>
    <property type="match status" value="1"/>
</dbReference>
<dbReference type="InterPro" id="IPR014710">
    <property type="entry name" value="RmlC-like_jellyroll"/>
</dbReference>
<feature type="region of interest" description="Disordered" evidence="1">
    <location>
        <begin position="195"/>
        <end position="226"/>
    </location>
</feature>
<dbReference type="InterPro" id="IPR018488">
    <property type="entry name" value="cNMP-bd_CS"/>
</dbReference>
<dbReference type="Proteomes" id="UP000762676">
    <property type="component" value="Unassembled WGS sequence"/>
</dbReference>
<gene>
    <name evidence="3" type="ORF">ElyMa_003536800</name>
</gene>
<organism evidence="3 4">
    <name type="scientific">Elysia marginata</name>
    <dbReference type="NCBI Taxonomy" id="1093978"/>
    <lineage>
        <taxon>Eukaryota</taxon>
        <taxon>Metazoa</taxon>
        <taxon>Spiralia</taxon>
        <taxon>Lophotrochozoa</taxon>
        <taxon>Mollusca</taxon>
        <taxon>Gastropoda</taxon>
        <taxon>Heterobranchia</taxon>
        <taxon>Euthyneura</taxon>
        <taxon>Panpulmonata</taxon>
        <taxon>Sacoglossa</taxon>
        <taxon>Placobranchoidea</taxon>
        <taxon>Plakobranchidae</taxon>
        <taxon>Elysia</taxon>
    </lineage>
</organism>
<comment type="caution">
    <text evidence="3">The sequence shown here is derived from an EMBL/GenBank/DDBJ whole genome shotgun (WGS) entry which is preliminary data.</text>
</comment>
<keyword evidence="4" id="KW-1185">Reference proteome</keyword>
<dbReference type="PROSITE" id="PS00889">
    <property type="entry name" value="CNMP_BINDING_2"/>
    <property type="match status" value="1"/>
</dbReference>
<dbReference type="PROSITE" id="PS50042">
    <property type="entry name" value="CNMP_BINDING_3"/>
    <property type="match status" value="1"/>
</dbReference>
<dbReference type="PANTHER" id="PTHR23011">
    <property type="entry name" value="CYCLIC NUCLEOTIDE-BINDING DOMAIN CONTAINING PROTEIN"/>
    <property type="match status" value="1"/>
</dbReference>
<feature type="region of interest" description="Disordered" evidence="1">
    <location>
        <begin position="270"/>
        <end position="302"/>
    </location>
</feature>
<evidence type="ECO:0000256" key="1">
    <source>
        <dbReference type="SAM" id="MobiDB-lite"/>
    </source>
</evidence>
<accession>A0AAV4EI19</accession>
<dbReference type="SUPFAM" id="SSF51206">
    <property type="entry name" value="cAMP-binding domain-like"/>
    <property type="match status" value="1"/>
</dbReference>
<dbReference type="PANTHER" id="PTHR23011:SF28">
    <property type="entry name" value="CYCLIC NUCLEOTIDE-BINDING DOMAIN CONTAINING PROTEIN"/>
    <property type="match status" value="1"/>
</dbReference>
<name>A0AAV4EI19_9GAST</name>
<evidence type="ECO:0000259" key="2">
    <source>
        <dbReference type="PROSITE" id="PS50042"/>
    </source>
</evidence>
<feature type="compositionally biased region" description="Low complexity" evidence="1">
    <location>
        <begin position="276"/>
        <end position="290"/>
    </location>
</feature>
<dbReference type="InterPro" id="IPR018490">
    <property type="entry name" value="cNMP-bd_dom_sf"/>
</dbReference>
<evidence type="ECO:0000313" key="4">
    <source>
        <dbReference type="Proteomes" id="UP000762676"/>
    </source>
</evidence>
<sequence>MQESLARVGRYEHFEAKRVIIRQGHLAENFYFILSGTAVVIILDTDKQTGEQTARTVTFLGKGKSFGELALMYKSRRTATVRCQEDVELLAVAREDFVDIFMHVERDVEPEHVTFLRNLHVLRSWPVEVLPANNPRILVFTYVRRGIVLCKDSNSSEWIYVIKSGSCRVIKALKHAHAQQKLHECAQTRIGRSEKENDFNHSKPRHSMTSLPVLSPVSPRPTFGRRRRATNKCRWIPSLNLSAEKMEQVSMEHYRILDSIHRLRHQLSFSGQEKISPQSTSRSTSVQSESGENITNGRAGDTAGSTTTVFVDLLSLLPGDIYVSALYVS</sequence>
<dbReference type="InterPro" id="IPR000595">
    <property type="entry name" value="cNMP-bd_dom"/>
</dbReference>
<reference evidence="3 4" key="1">
    <citation type="journal article" date="2021" name="Elife">
        <title>Chloroplast acquisition without the gene transfer in kleptoplastic sea slugs, Plakobranchus ocellatus.</title>
        <authorList>
            <person name="Maeda T."/>
            <person name="Takahashi S."/>
            <person name="Yoshida T."/>
            <person name="Shimamura S."/>
            <person name="Takaki Y."/>
            <person name="Nagai Y."/>
            <person name="Toyoda A."/>
            <person name="Suzuki Y."/>
            <person name="Arimoto A."/>
            <person name="Ishii H."/>
            <person name="Satoh N."/>
            <person name="Nishiyama T."/>
            <person name="Hasebe M."/>
            <person name="Maruyama T."/>
            <person name="Minagawa J."/>
            <person name="Obokata J."/>
            <person name="Shigenobu S."/>
        </authorList>
    </citation>
    <scope>NUCLEOTIDE SEQUENCE [LARGE SCALE GENOMIC DNA]</scope>
</reference>
<dbReference type="Pfam" id="PF00027">
    <property type="entry name" value="cNMP_binding"/>
    <property type="match status" value="1"/>
</dbReference>
<dbReference type="EMBL" id="BMAT01007240">
    <property type="protein sequence ID" value="GFR60613.1"/>
    <property type="molecule type" value="Genomic_DNA"/>
</dbReference>